<dbReference type="CDD" id="cd00187">
    <property type="entry name" value="TOP4c"/>
    <property type="match status" value="1"/>
</dbReference>
<dbReference type="InterPro" id="IPR013760">
    <property type="entry name" value="Topo_IIA-like_dom_sf"/>
</dbReference>
<sequence>MTEILPPEHGRIEPVDIQQEMQRSYIDYAMSVIVARALPDVRDGLKPVHRRVLYAMYDSGFRPDRGYVKCSRVVGDVMGNYHPHGDSAIYDTLVRLAQPWSMRHPLIDGQGNFGSPGNDPAAAMRYTESRLAPLAMHMLADIEEDTVDFADNYDGRTQEPTVLPSRFPNLLVNGGGGIAVGMATNIPSHNLREVSDGVVWALENPEATDEELLDALMARIKGPDFPTHGLILGTNAIADAYRTGRGSIKMRAVVTIEEDTKGRTTLVVTELPYQVNPDNLIENIAAMHREGKLTGISDIADESNSRRGMRIVVTLKRDSIPKVVLNNLYKHTQLQTTFGVNMLALVDGVPRTLRLDQVIRYYVKHQIEVIVRRTKFRLRKAEERAHILRGLVKALDMLDEVIALIRRSPTVDDARTGLIELLDVDEIQANAILEMQLRRLAALERQKIIDQLAEIEREIEDLKDILAKPERQRQIIRDELMEIVDKYGQDRRTKIVPFEGEVSMEDLIADEDVVVTITRTGYAKRTRTDLYRAQKRGGKGVQGAQLKQDDIVSHFFVCSTHDWILFFTNKGRVYRAKAYELPEANRTARGQHVANLLAFQPDEQIAQVMQIKDYTAAPYLVLATRNGLVKKSRLTDFDSNRSGGLIGINLKDEDELVGAVLCSADDDLLLVSAEGQSIRFHATDDALRPMGRATSGVLGMRFNNGDELLAMGVVRADRYVLVATDGGYAKRTPIDDYPVQGRGGKGVLTLQYDNKRGRLVGALIVEIDDELYAITSTGGVIRTTAKEVRKAGRQTKGVRLMNLDEGSALVAIARNADEAADPDAARPEQQQ</sequence>
<organism evidence="14 15">
    <name type="scientific">Saccharopolyspora spinosa</name>
    <dbReference type="NCBI Taxonomy" id="60894"/>
    <lineage>
        <taxon>Bacteria</taxon>
        <taxon>Bacillati</taxon>
        <taxon>Actinomycetota</taxon>
        <taxon>Actinomycetes</taxon>
        <taxon>Pseudonocardiales</taxon>
        <taxon>Pseudonocardiaceae</taxon>
        <taxon>Saccharopolyspora</taxon>
    </lineage>
</organism>
<dbReference type="InterPro" id="IPR050220">
    <property type="entry name" value="Type_II_DNA_Topoisomerases"/>
</dbReference>
<reference evidence="14" key="1">
    <citation type="submission" date="2017-12" db="EMBL/GenBank/DDBJ databases">
        <title>Sequencing the genomes of 1000 Actinobacteria strains.</title>
        <authorList>
            <person name="Klenk H.-P."/>
        </authorList>
    </citation>
    <scope>NUCLEOTIDE SEQUENCE [LARGE SCALE GENOMIC DNA]</scope>
    <source>
        <strain evidence="14">DSM 44228</strain>
    </source>
</reference>
<keyword evidence="6 10" id="KW-0067">ATP-binding</keyword>
<evidence type="ECO:0000259" key="13">
    <source>
        <dbReference type="PROSITE" id="PS52040"/>
    </source>
</evidence>
<dbReference type="InterPro" id="IPR005743">
    <property type="entry name" value="GyrA"/>
</dbReference>
<evidence type="ECO:0000313" key="14">
    <source>
        <dbReference type="EMBL" id="PKW13487.1"/>
    </source>
</evidence>
<comment type="subunit">
    <text evidence="10">Heterotetramer, composed of two GyrA and two GyrB chains. In the heterotetramer, GyrA contains the active site tyrosine that forms a transient covalent intermediate with DNA, while GyrB binds cofactors and catalyzes ATP hydrolysis.</text>
</comment>
<evidence type="ECO:0000256" key="12">
    <source>
        <dbReference type="SAM" id="Coils"/>
    </source>
</evidence>
<dbReference type="EC" id="5.6.2.2" evidence="10"/>
<comment type="catalytic activity">
    <reaction evidence="1 10 11">
        <text>ATP-dependent breakage, passage and rejoining of double-stranded DNA.</text>
        <dbReference type="EC" id="5.6.2.2"/>
    </reaction>
</comment>
<feature type="coiled-coil region" evidence="12">
    <location>
        <begin position="438"/>
        <end position="472"/>
    </location>
</feature>
<dbReference type="FunFam" id="3.30.1360.40:FF:000008">
    <property type="entry name" value="DNA topoisomerase (ATP-hydrolyzing)"/>
    <property type="match status" value="1"/>
</dbReference>
<dbReference type="GO" id="GO:0005737">
    <property type="term" value="C:cytoplasm"/>
    <property type="evidence" value="ECO:0007669"/>
    <property type="project" value="UniProtKB-SubCell"/>
</dbReference>
<dbReference type="Gene3D" id="3.90.199.10">
    <property type="entry name" value="Topoisomerase II, domain 5"/>
    <property type="match status" value="1"/>
</dbReference>
<dbReference type="NCBIfam" id="NF004043">
    <property type="entry name" value="PRK05560.1"/>
    <property type="match status" value="1"/>
</dbReference>
<dbReference type="InterPro" id="IPR006691">
    <property type="entry name" value="GyrA/parC_rep"/>
</dbReference>
<dbReference type="GO" id="GO:0006261">
    <property type="term" value="P:DNA-templated DNA replication"/>
    <property type="evidence" value="ECO:0007669"/>
    <property type="project" value="UniProtKB-UniRule"/>
</dbReference>
<dbReference type="FunFam" id="2.120.10.90:FF:000001">
    <property type="entry name" value="DNA gyrase subunit A"/>
    <property type="match status" value="1"/>
</dbReference>
<comment type="subcellular location">
    <subcellularLocation>
        <location evidence="2 10">Cytoplasm</location>
    </subcellularLocation>
</comment>
<dbReference type="SUPFAM" id="SSF56719">
    <property type="entry name" value="Type II DNA topoisomerase"/>
    <property type="match status" value="1"/>
</dbReference>
<dbReference type="GO" id="GO:0009330">
    <property type="term" value="C:DNA topoisomerase type II (double strand cut, ATP-hydrolyzing) complex"/>
    <property type="evidence" value="ECO:0007669"/>
    <property type="project" value="TreeGrafter"/>
</dbReference>
<dbReference type="Pfam" id="PF03989">
    <property type="entry name" value="DNA_gyraseA_C"/>
    <property type="match status" value="6"/>
</dbReference>
<dbReference type="FunFam" id="1.10.268.10:FF:000001">
    <property type="entry name" value="DNA gyrase subunit A"/>
    <property type="match status" value="1"/>
</dbReference>
<keyword evidence="15" id="KW-1185">Reference proteome</keyword>
<dbReference type="SUPFAM" id="SSF101904">
    <property type="entry name" value="GyrA/ParC C-terminal domain-like"/>
    <property type="match status" value="1"/>
</dbReference>
<keyword evidence="12" id="KW-0175">Coiled coil</keyword>
<evidence type="ECO:0000256" key="9">
    <source>
        <dbReference type="ARBA" id="ARBA00023235"/>
    </source>
</evidence>
<dbReference type="GO" id="GO:0006265">
    <property type="term" value="P:DNA topological change"/>
    <property type="evidence" value="ECO:0007669"/>
    <property type="project" value="UniProtKB-UniRule"/>
</dbReference>
<keyword evidence="9 10" id="KW-0413">Isomerase</keyword>
<dbReference type="Pfam" id="PF00521">
    <property type="entry name" value="DNA_topoisoIV"/>
    <property type="match status" value="1"/>
</dbReference>
<dbReference type="GO" id="GO:0005524">
    <property type="term" value="F:ATP binding"/>
    <property type="evidence" value="ECO:0007669"/>
    <property type="project" value="UniProtKB-UniRule"/>
</dbReference>
<dbReference type="AlphaFoldDB" id="A0A2N3XS36"/>
<keyword evidence="7 10" id="KW-0799">Topoisomerase</keyword>
<dbReference type="PANTHER" id="PTHR43493">
    <property type="entry name" value="DNA GYRASE/TOPOISOMERASE SUBUNIT A"/>
    <property type="match status" value="1"/>
</dbReference>
<evidence type="ECO:0000256" key="4">
    <source>
        <dbReference type="ARBA" id="ARBA00022490"/>
    </source>
</evidence>
<dbReference type="SMART" id="SM00434">
    <property type="entry name" value="TOP4c"/>
    <property type="match status" value="1"/>
</dbReference>
<dbReference type="Gene3D" id="2.120.10.90">
    <property type="entry name" value="DNA gyrase/topoisomerase IV, subunit A, C-terminal"/>
    <property type="match status" value="1"/>
</dbReference>
<evidence type="ECO:0000256" key="10">
    <source>
        <dbReference type="HAMAP-Rule" id="MF_01897"/>
    </source>
</evidence>
<dbReference type="InterPro" id="IPR013758">
    <property type="entry name" value="Topo_IIA_A/C_ab"/>
</dbReference>
<gene>
    <name evidence="10" type="primary">gyrA</name>
    <name evidence="14" type="ORF">A8926_1019</name>
</gene>
<dbReference type="InterPro" id="IPR035516">
    <property type="entry name" value="Gyrase/topoIV_suA_C"/>
</dbReference>
<keyword evidence="4 10" id="KW-0963">Cytoplasm</keyword>
<evidence type="ECO:0000256" key="6">
    <source>
        <dbReference type="ARBA" id="ARBA00022840"/>
    </source>
</evidence>
<dbReference type="InterPro" id="IPR013757">
    <property type="entry name" value="Topo_IIA_A_a_sf"/>
</dbReference>
<name>A0A2N3XS36_SACSN</name>
<proteinExistence type="inferred from homology"/>
<evidence type="ECO:0000256" key="7">
    <source>
        <dbReference type="ARBA" id="ARBA00023029"/>
    </source>
</evidence>
<comment type="similarity">
    <text evidence="3 10">Belongs to the type II topoisomerase GyrA/ParC subunit family.</text>
</comment>
<dbReference type="PROSITE" id="PS52040">
    <property type="entry name" value="TOPO_IIA"/>
    <property type="match status" value="1"/>
</dbReference>
<evidence type="ECO:0000256" key="11">
    <source>
        <dbReference type="PROSITE-ProRule" id="PRU01384"/>
    </source>
</evidence>
<comment type="miscellaneous">
    <text evidence="10">Few gyrases are as efficient as E.coli at forming negative supercoils. Not all organisms have 2 type II topoisomerases; in organisms with a single type II topoisomerase this enzyme also has to decatenate newly replicated chromosomes.</text>
</comment>
<dbReference type="FunFam" id="3.90.199.10:FF:000001">
    <property type="entry name" value="DNA gyrase subunit A"/>
    <property type="match status" value="1"/>
</dbReference>
<keyword evidence="5 10" id="KW-0547">Nucleotide-binding</keyword>
<dbReference type="NCBIfam" id="NF004044">
    <property type="entry name" value="PRK05561.1"/>
    <property type="match status" value="1"/>
</dbReference>
<dbReference type="GO" id="GO:0034335">
    <property type="term" value="F:DNA negative supercoiling activity"/>
    <property type="evidence" value="ECO:0007669"/>
    <property type="project" value="UniProtKB-ARBA"/>
</dbReference>
<evidence type="ECO:0000256" key="2">
    <source>
        <dbReference type="ARBA" id="ARBA00004496"/>
    </source>
</evidence>
<comment type="function">
    <text evidence="10">A type II topoisomerase that negatively supercoils closed circular double-stranded (ds) DNA in an ATP-dependent manner to modulate DNA topology and maintain chromosomes in an underwound state. Negative supercoiling favors strand separation, and DNA replication, transcription, recombination and repair, all of which involve strand separation. Also able to catalyze the interconversion of other topological isomers of dsDNA rings, including catenanes and knotted rings. Type II topoisomerases break and join 2 DNA strands simultaneously in an ATP-dependent manner.</text>
</comment>
<dbReference type="PANTHER" id="PTHR43493:SF5">
    <property type="entry name" value="DNA GYRASE SUBUNIT A, CHLOROPLASTIC_MITOCHONDRIAL"/>
    <property type="match status" value="1"/>
</dbReference>
<evidence type="ECO:0000256" key="3">
    <source>
        <dbReference type="ARBA" id="ARBA00008263"/>
    </source>
</evidence>
<evidence type="ECO:0000256" key="8">
    <source>
        <dbReference type="ARBA" id="ARBA00023125"/>
    </source>
</evidence>
<dbReference type="EMBL" id="PJNB01000001">
    <property type="protein sequence ID" value="PKW13487.1"/>
    <property type="molecule type" value="Genomic_DNA"/>
</dbReference>
<dbReference type="InterPro" id="IPR002205">
    <property type="entry name" value="Topo_IIA_dom_A"/>
</dbReference>
<feature type="short sequence motif" description="GyrA-box" evidence="10">
    <location>
        <begin position="534"/>
        <end position="540"/>
    </location>
</feature>
<feature type="domain" description="Topo IIA-type catalytic" evidence="13">
    <location>
        <begin position="38"/>
        <end position="507"/>
    </location>
</feature>
<feature type="active site" description="O-(5'-phospho-DNA)-tyrosine intermediate" evidence="10 11">
    <location>
        <position position="126"/>
    </location>
</feature>
<evidence type="ECO:0000313" key="15">
    <source>
        <dbReference type="Proteomes" id="UP000233786"/>
    </source>
</evidence>
<dbReference type="GO" id="GO:0003677">
    <property type="term" value="F:DNA binding"/>
    <property type="evidence" value="ECO:0007669"/>
    <property type="project" value="UniProtKB-UniRule"/>
</dbReference>
<dbReference type="RefSeq" id="WP_010313216.1">
    <property type="nucleotide sequence ID" value="NZ_CP061007.1"/>
</dbReference>
<dbReference type="HAMAP" id="MF_01897">
    <property type="entry name" value="GyrA"/>
    <property type="match status" value="1"/>
</dbReference>
<accession>A0A2N3XS36</accession>
<dbReference type="NCBIfam" id="TIGR01063">
    <property type="entry name" value="gyrA"/>
    <property type="match status" value="1"/>
</dbReference>
<evidence type="ECO:0000256" key="1">
    <source>
        <dbReference type="ARBA" id="ARBA00000185"/>
    </source>
</evidence>
<comment type="caution">
    <text evidence="14">The sequence shown here is derived from an EMBL/GenBank/DDBJ whole genome shotgun (WGS) entry which is preliminary data.</text>
</comment>
<dbReference type="Gene3D" id="1.10.268.10">
    <property type="entry name" value="Topoisomerase, domain 3"/>
    <property type="match status" value="1"/>
</dbReference>
<evidence type="ECO:0000256" key="5">
    <source>
        <dbReference type="ARBA" id="ARBA00022741"/>
    </source>
</evidence>
<protein>
    <recommendedName>
        <fullName evidence="10">DNA gyrase subunit A</fullName>
        <ecNumber evidence="10">5.6.2.2</ecNumber>
    </recommendedName>
</protein>
<dbReference type="GO" id="GO:0005694">
    <property type="term" value="C:chromosome"/>
    <property type="evidence" value="ECO:0007669"/>
    <property type="project" value="InterPro"/>
</dbReference>
<dbReference type="STRING" id="994479.GCA_000194155_06409"/>
<dbReference type="Gene3D" id="3.30.1360.40">
    <property type="match status" value="1"/>
</dbReference>
<keyword evidence="8 10" id="KW-0238">DNA-binding</keyword>
<dbReference type="OrthoDB" id="9806486at2"/>
<dbReference type="Proteomes" id="UP000233786">
    <property type="component" value="Unassembled WGS sequence"/>
</dbReference>